<evidence type="ECO:0000313" key="1">
    <source>
        <dbReference type="EMBL" id="CAG8730453.1"/>
    </source>
</evidence>
<proteinExistence type="predicted"/>
<dbReference type="Proteomes" id="UP000789920">
    <property type="component" value="Unassembled WGS sequence"/>
</dbReference>
<evidence type="ECO:0000313" key="2">
    <source>
        <dbReference type="Proteomes" id="UP000789920"/>
    </source>
</evidence>
<gene>
    <name evidence="1" type="ORF">RPERSI_LOCUS12104</name>
</gene>
<sequence length="78" mass="8534">ISNVNALVSGPMNELECCLDPMRIPLAEDNADLLNGASERLFSIAGNQITAKRTQQLDSSLVAKIMFSEQNYDAFETV</sequence>
<feature type="non-terminal residue" evidence="1">
    <location>
        <position position="1"/>
    </location>
</feature>
<comment type="caution">
    <text evidence="1">The sequence shown here is derived from an EMBL/GenBank/DDBJ whole genome shotgun (WGS) entry which is preliminary data.</text>
</comment>
<protein>
    <submittedName>
        <fullName evidence="1">22433_t:CDS:1</fullName>
    </submittedName>
</protein>
<dbReference type="EMBL" id="CAJVQC010025592">
    <property type="protein sequence ID" value="CAG8730453.1"/>
    <property type="molecule type" value="Genomic_DNA"/>
</dbReference>
<keyword evidence="2" id="KW-1185">Reference proteome</keyword>
<reference evidence="1" key="1">
    <citation type="submission" date="2021-06" db="EMBL/GenBank/DDBJ databases">
        <authorList>
            <person name="Kallberg Y."/>
            <person name="Tangrot J."/>
            <person name="Rosling A."/>
        </authorList>
    </citation>
    <scope>NUCLEOTIDE SEQUENCE</scope>
    <source>
        <strain evidence="1">MA461A</strain>
    </source>
</reference>
<accession>A0ACA9Q0Q6</accession>
<organism evidence="1 2">
    <name type="scientific">Racocetra persica</name>
    <dbReference type="NCBI Taxonomy" id="160502"/>
    <lineage>
        <taxon>Eukaryota</taxon>
        <taxon>Fungi</taxon>
        <taxon>Fungi incertae sedis</taxon>
        <taxon>Mucoromycota</taxon>
        <taxon>Glomeromycotina</taxon>
        <taxon>Glomeromycetes</taxon>
        <taxon>Diversisporales</taxon>
        <taxon>Gigasporaceae</taxon>
        <taxon>Racocetra</taxon>
    </lineage>
</organism>
<name>A0ACA9Q0Q6_9GLOM</name>